<dbReference type="EnsemblMetazoa" id="CJA37558.1">
    <property type="protein sequence ID" value="CJA37558.1"/>
    <property type="gene ID" value="WBGene00213405"/>
</dbReference>
<evidence type="ECO:0000256" key="1">
    <source>
        <dbReference type="SAM" id="MobiDB-lite"/>
    </source>
</evidence>
<evidence type="ECO:0000313" key="2">
    <source>
        <dbReference type="EnsemblMetazoa" id="CJA37558.1"/>
    </source>
</evidence>
<accession>A0A8R1EID5</accession>
<proteinExistence type="predicted"/>
<organism evidence="2 3">
    <name type="scientific">Caenorhabditis japonica</name>
    <dbReference type="NCBI Taxonomy" id="281687"/>
    <lineage>
        <taxon>Eukaryota</taxon>
        <taxon>Metazoa</taxon>
        <taxon>Ecdysozoa</taxon>
        <taxon>Nematoda</taxon>
        <taxon>Chromadorea</taxon>
        <taxon>Rhabditida</taxon>
        <taxon>Rhabditina</taxon>
        <taxon>Rhabditomorpha</taxon>
        <taxon>Rhabditoidea</taxon>
        <taxon>Rhabditidae</taxon>
        <taxon>Peloderinae</taxon>
        <taxon>Caenorhabditis</taxon>
    </lineage>
</organism>
<name>A0A8R1EID5_CAEJA</name>
<reference evidence="2" key="2">
    <citation type="submission" date="2022-06" db="UniProtKB">
        <authorList>
            <consortium name="EnsemblMetazoa"/>
        </authorList>
    </citation>
    <scope>IDENTIFICATION</scope>
    <source>
        <strain evidence="2">DF5081</strain>
    </source>
</reference>
<dbReference type="AlphaFoldDB" id="A0A8R1EID5"/>
<feature type="region of interest" description="Disordered" evidence="1">
    <location>
        <begin position="49"/>
        <end position="73"/>
    </location>
</feature>
<sequence length="91" mass="10476">MGVEQTKRHECSECDRRNDSKLIDRYPVFPKSTIISMFKVSLTLADDLNRRKGDGEEEKPALEKSETGREQEKIRADKVQAACILPQFLHI</sequence>
<dbReference type="Proteomes" id="UP000005237">
    <property type="component" value="Unassembled WGS sequence"/>
</dbReference>
<keyword evidence="3" id="KW-1185">Reference proteome</keyword>
<evidence type="ECO:0000313" key="3">
    <source>
        <dbReference type="Proteomes" id="UP000005237"/>
    </source>
</evidence>
<protein>
    <submittedName>
        <fullName evidence="2">Uncharacterized protein</fullName>
    </submittedName>
</protein>
<reference evidence="3" key="1">
    <citation type="submission" date="2010-08" db="EMBL/GenBank/DDBJ databases">
        <authorList>
            <consortium name="Caenorhabditis japonica Sequencing Consortium"/>
            <person name="Wilson R.K."/>
        </authorList>
    </citation>
    <scope>NUCLEOTIDE SEQUENCE [LARGE SCALE GENOMIC DNA]</scope>
    <source>
        <strain evidence="3">DF5081</strain>
    </source>
</reference>